<comment type="caution">
    <text evidence="1">The sequence shown here is derived from an EMBL/GenBank/DDBJ whole genome shotgun (WGS) entry which is preliminary data.</text>
</comment>
<reference evidence="1 2" key="1">
    <citation type="submission" date="2018-09" db="EMBL/GenBank/DDBJ databases">
        <title>YIM PH 21725 draft genome.</title>
        <authorList>
            <person name="Miao C."/>
        </authorList>
    </citation>
    <scope>NUCLEOTIDE SEQUENCE [LARGE SCALE GENOMIC DNA]</scope>
    <source>
        <strain evidence="2">YIM PH21725</strain>
    </source>
</reference>
<sequence length="81" mass="9090">MPGADQAHGESPSWVGAFCLISAKVRSTAEIYVGLAMFDIFHVARHAQQLLPRGYLRTGLRLFRWGAWQAWASWLRSCSTP</sequence>
<evidence type="ECO:0000313" key="2">
    <source>
        <dbReference type="Proteomes" id="UP000285112"/>
    </source>
</evidence>
<proteinExistence type="predicted"/>
<dbReference type="AlphaFoldDB" id="A0A419I0V0"/>
<accession>A0A419I0V0</accession>
<dbReference type="EMBL" id="QZFV01000097">
    <property type="protein sequence ID" value="RJQ83247.1"/>
    <property type="molecule type" value="Genomic_DNA"/>
</dbReference>
<organism evidence="1 2">
    <name type="scientific">Amycolatopsis panacis</name>
    <dbReference type="NCBI Taxonomy" id="2340917"/>
    <lineage>
        <taxon>Bacteria</taxon>
        <taxon>Bacillati</taxon>
        <taxon>Actinomycetota</taxon>
        <taxon>Actinomycetes</taxon>
        <taxon>Pseudonocardiales</taxon>
        <taxon>Pseudonocardiaceae</taxon>
        <taxon>Amycolatopsis</taxon>
    </lineage>
</organism>
<dbReference type="Proteomes" id="UP000285112">
    <property type="component" value="Unassembled WGS sequence"/>
</dbReference>
<gene>
    <name evidence="1" type="ORF">D5S19_20335</name>
</gene>
<protein>
    <submittedName>
        <fullName evidence="1">Uncharacterized protein</fullName>
    </submittedName>
</protein>
<name>A0A419I0V0_9PSEU</name>
<evidence type="ECO:0000313" key="1">
    <source>
        <dbReference type="EMBL" id="RJQ83247.1"/>
    </source>
</evidence>
<keyword evidence="2" id="KW-1185">Reference proteome</keyword>